<protein>
    <submittedName>
        <fullName evidence="2">Uncharacterized protein</fullName>
    </submittedName>
</protein>
<organism evidence="2 3">
    <name type="scientific">Phaeosphaeria nodorum (strain SN15 / ATCC MYA-4574 / FGSC 10173)</name>
    <name type="common">Glume blotch fungus</name>
    <name type="synonym">Parastagonospora nodorum</name>
    <dbReference type="NCBI Taxonomy" id="321614"/>
    <lineage>
        <taxon>Eukaryota</taxon>
        <taxon>Fungi</taxon>
        <taxon>Dikarya</taxon>
        <taxon>Ascomycota</taxon>
        <taxon>Pezizomycotina</taxon>
        <taxon>Dothideomycetes</taxon>
        <taxon>Pleosporomycetidae</taxon>
        <taxon>Pleosporales</taxon>
        <taxon>Pleosporineae</taxon>
        <taxon>Phaeosphaeriaceae</taxon>
        <taxon>Parastagonospora</taxon>
    </lineage>
</organism>
<dbReference type="AlphaFoldDB" id="Q0UCK1"/>
<dbReference type="EMBL" id="CH445341">
    <property type="protein sequence ID" value="EAT81907.1"/>
    <property type="molecule type" value="Genomic_DNA"/>
</dbReference>
<dbReference type="InParanoid" id="Q0UCK1"/>
<accession>Q0UCK1</accession>
<evidence type="ECO:0000313" key="2">
    <source>
        <dbReference type="EMBL" id="EAT81907.1"/>
    </source>
</evidence>
<feature type="region of interest" description="Disordered" evidence="1">
    <location>
        <begin position="185"/>
        <end position="212"/>
    </location>
</feature>
<dbReference type="GeneID" id="5977690"/>
<proteinExistence type="predicted"/>
<gene>
    <name evidence="2" type="ORF">SNOG_10513</name>
</gene>
<evidence type="ECO:0000313" key="3">
    <source>
        <dbReference type="Proteomes" id="UP000001055"/>
    </source>
</evidence>
<dbReference type="Proteomes" id="UP000001055">
    <property type="component" value="Unassembled WGS sequence"/>
</dbReference>
<dbReference type="KEGG" id="pno:SNOG_10513"/>
<dbReference type="RefSeq" id="XP_001800783.1">
    <property type="nucleotide sequence ID" value="XM_001800731.1"/>
</dbReference>
<reference evidence="3" key="1">
    <citation type="journal article" date="2007" name="Plant Cell">
        <title>Dothideomycete-plant interactions illuminated by genome sequencing and EST analysis of the wheat pathogen Stagonospora nodorum.</title>
        <authorList>
            <person name="Hane J.K."/>
            <person name="Lowe R.G."/>
            <person name="Solomon P.S."/>
            <person name="Tan K.C."/>
            <person name="Schoch C.L."/>
            <person name="Spatafora J.W."/>
            <person name="Crous P.W."/>
            <person name="Kodira C."/>
            <person name="Birren B.W."/>
            <person name="Galagan J.E."/>
            <person name="Torriani S.F."/>
            <person name="McDonald B.A."/>
            <person name="Oliver R.P."/>
        </authorList>
    </citation>
    <scope>NUCLEOTIDE SEQUENCE [LARGE SCALE GENOMIC DNA]</scope>
    <source>
        <strain evidence="3">SN15 / ATCC MYA-4574 / FGSC 10173</strain>
    </source>
</reference>
<feature type="compositionally biased region" description="Basic and acidic residues" evidence="1">
    <location>
        <begin position="185"/>
        <end position="195"/>
    </location>
</feature>
<name>Q0UCK1_PHANO</name>
<sequence length="260" mass="29608">MHGFHVRTLLTIKVFQDDPVPNNLDNWGITLLSQLMRELNEGSINHMLDVAKFLLLWQRSEEKFTRTAIEQAITKCVDEVCLNIQEYIQDKLRLPDYPDHTTSGTAIYNFVRHGMPIVQLHVTDYRLYSNLANIVSYTSPLIDTEYIPGENVVDHVASRNFELYEDEDWFTRELRLQGDLEDVLHGPEHTTKDELSDPLAASDPSPPPCDICGDTNTTTPRLAACVQIQVSVLSCQFLLFRMSLSPVQSVLAMTSQRSIQ</sequence>
<evidence type="ECO:0000256" key="1">
    <source>
        <dbReference type="SAM" id="MobiDB-lite"/>
    </source>
</evidence>